<evidence type="ECO:0000313" key="9">
    <source>
        <dbReference type="Proteomes" id="UP000001549"/>
    </source>
</evidence>
<dbReference type="SUPFAM" id="SSF52540">
    <property type="entry name" value="P-loop containing nucleoside triphosphate hydrolases"/>
    <property type="match status" value="1"/>
</dbReference>
<keyword evidence="2" id="KW-0813">Transport</keyword>
<dbReference type="CDD" id="cd03224">
    <property type="entry name" value="ABC_TM1139_LivF_branched"/>
    <property type="match status" value="1"/>
</dbReference>
<evidence type="ECO:0000259" key="7">
    <source>
        <dbReference type="PROSITE" id="PS50893"/>
    </source>
</evidence>
<dbReference type="eggNOG" id="COG0410">
    <property type="taxonomic scope" value="Bacteria"/>
</dbReference>
<comment type="similarity">
    <text evidence="1">Belongs to the ABC transporter superfamily.</text>
</comment>
<accession>F8B408</accession>
<dbReference type="STRING" id="656024.FsymDg_2665"/>
<keyword evidence="5" id="KW-0029">Amino-acid transport</keyword>
<protein>
    <submittedName>
        <fullName evidence="8">ABC transporter related protein</fullName>
    </submittedName>
</protein>
<dbReference type="PANTHER" id="PTHR43820:SF4">
    <property type="entry name" value="HIGH-AFFINITY BRANCHED-CHAIN AMINO ACID TRANSPORT ATP-BINDING PROTEIN LIVF"/>
    <property type="match status" value="1"/>
</dbReference>
<dbReference type="RefSeq" id="WP_013873937.1">
    <property type="nucleotide sequence ID" value="NC_015656.1"/>
</dbReference>
<evidence type="ECO:0000313" key="8">
    <source>
        <dbReference type="EMBL" id="AEH10021.1"/>
    </source>
</evidence>
<dbReference type="PANTHER" id="PTHR43820">
    <property type="entry name" value="HIGH-AFFINITY BRANCHED-CHAIN AMINO ACID TRANSPORT ATP-BINDING PROTEIN LIVF"/>
    <property type="match status" value="1"/>
</dbReference>
<name>F8B408_9ACTN</name>
<feature type="compositionally biased region" description="Gly residues" evidence="6">
    <location>
        <begin position="123"/>
        <end position="133"/>
    </location>
</feature>
<proteinExistence type="inferred from homology"/>
<organism evidence="8 9">
    <name type="scientific">Candidatus Protofrankia datiscae</name>
    <dbReference type="NCBI Taxonomy" id="2716812"/>
    <lineage>
        <taxon>Bacteria</taxon>
        <taxon>Bacillati</taxon>
        <taxon>Actinomycetota</taxon>
        <taxon>Actinomycetes</taxon>
        <taxon>Frankiales</taxon>
        <taxon>Frankiaceae</taxon>
        <taxon>Protofrankia</taxon>
    </lineage>
</organism>
<evidence type="ECO:0000256" key="5">
    <source>
        <dbReference type="ARBA" id="ARBA00022970"/>
    </source>
</evidence>
<feature type="region of interest" description="Disordered" evidence="6">
    <location>
        <begin position="114"/>
        <end position="154"/>
    </location>
</feature>
<dbReference type="KEGG" id="fsy:FsymDg_2665"/>
<dbReference type="InterPro" id="IPR027417">
    <property type="entry name" value="P-loop_NTPase"/>
</dbReference>
<dbReference type="InterPro" id="IPR003439">
    <property type="entry name" value="ABC_transporter-like_ATP-bd"/>
</dbReference>
<dbReference type="HOGENOM" id="CLU_000604_1_2_11"/>
<evidence type="ECO:0000256" key="1">
    <source>
        <dbReference type="ARBA" id="ARBA00005417"/>
    </source>
</evidence>
<feature type="compositionally biased region" description="Basic and acidic residues" evidence="6">
    <location>
        <begin position="134"/>
        <end position="149"/>
    </location>
</feature>
<dbReference type="PROSITE" id="PS00211">
    <property type="entry name" value="ABC_TRANSPORTER_1"/>
    <property type="match status" value="1"/>
</dbReference>
<reference evidence="8 9" key="1">
    <citation type="submission" date="2011-05" db="EMBL/GenBank/DDBJ databases">
        <title>Complete sequence of chromosome of Frankia symbiont of Datisca glomerata.</title>
        <authorList>
            <consortium name="US DOE Joint Genome Institute"/>
            <person name="Lucas S."/>
            <person name="Han J."/>
            <person name="Lapidus A."/>
            <person name="Cheng J.-F."/>
            <person name="Goodwin L."/>
            <person name="Pitluck S."/>
            <person name="Peters L."/>
            <person name="Mikhailova N."/>
            <person name="Chertkov O."/>
            <person name="Teshima H."/>
            <person name="Han C."/>
            <person name="Tapia R."/>
            <person name="Land M."/>
            <person name="Hauser L."/>
            <person name="Kyrpides N."/>
            <person name="Ivanova N."/>
            <person name="Pagani I."/>
            <person name="Berry A."/>
            <person name="Pawlowski K."/>
            <person name="Persson T."/>
            <person name="Vanden Heuvel B."/>
            <person name="Benson D."/>
            <person name="Woyke T."/>
        </authorList>
    </citation>
    <scope>NUCLEOTIDE SEQUENCE [LARGE SCALE GENOMIC DNA]</scope>
    <source>
        <strain evidence="9">4085684</strain>
    </source>
</reference>
<dbReference type="GO" id="GO:0015658">
    <property type="term" value="F:branched-chain amino acid transmembrane transporter activity"/>
    <property type="evidence" value="ECO:0007669"/>
    <property type="project" value="TreeGrafter"/>
</dbReference>
<dbReference type="AlphaFoldDB" id="F8B408"/>
<feature type="domain" description="ABC transporter" evidence="7">
    <location>
        <begin position="14"/>
        <end position="276"/>
    </location>
</feature>
<dbReference type="InterPro" id="IPR003593">
    <property type="entry name" value="AAA+_ATPase"/>
</dbReference>
<gene>
    <name evidence="8" type="ordered locus">FsymDg_2665</name>
</gene>
<evidence type="ECO:0000256" key="2">
    <source>
        <dbReference type="ARBA" id="ARBA00022448"/>
    </source>
</evidence>
<dbReference type="PROSITE" id="PS50893">
    <property type="entry name" value="ABC_TRANSPORTER_2"/>
    <property type="match status" value="1"/>
</dbReference>
<dbReference type="InterPro" id="IPR052156">
    <property type="entry name" value="BCAA_Transport_ATP-bd_LivF"/>
</dbReference>
<keyword evidence="4" id="KW-0067">ATP-binding</keyword>
<dbReference type="GO" id="GO:0005524">
    <property type="term" value="F:ATP binding"/>
    <property type="evidence" value="ECO:0007669"/>
    <property type="project" value="UniProtKB-KW"/>
</dbReference>
<evidence type="ECO:0000256" key="6">
    <source>
        <dbReference type="SAM" id="MobiDB-lite"/>
    </source>
</evidence>
<dbReference type="Pfam" id="PF00005">
    <property type="entry name" value="ABC_tran"/>
    <property type="match status" value="1"/>
</dbReference>
<dbReference type="GO" id="GO:0016887">
    <property type="term" value="F:ATP hydrolysis activity"/>
    <property type="evidence" value="ECO:0007669"/>
    <property type="project" value="InterPro"/>
</dbReference>
<dbReference type="InterPro" id="IPR017871">
    <property type="entry name" value="ABC_transporter-like_CS"/>
</dbReference>
<keyword evidence="9" id="KW-1185">Reference proteome</keyword>
<sequence>MNAGLAVTERADALQLRSVTAGYGRSTVLREVTLTVPAGSVVALLGPNGAGKTTLLRAAAGLLRPSAGTVTVTGRDVTRSSPHQRARAGLCLVPEGRGIFPSLTVRENLQLQLPSWRGHGGRGRGGGIRGSGGRGRDSGRGNDSDRENSGRGNSAVDAALDAFPVLRDRLRQVAGTMSGGQQQMLALARCYLSDPAVVLLDEVSMGLAPRVIDQIFESLRGLAASGVSLLLVEQYVSRALEMADVVCLLGRGRVGFTGAPSELDGDELVRGYLSAGHDPGTAAVSAHGADPAGTGQ</sequence>
<dbReference type="GO" id="GO:0015807">
    <property type="term" value="P:L-amino acid transport"/>
    <property type="evidence" value="ECO:0007669"/>
    <property type="project" value="TreeGrafter"/>
</dbReference>
<dbReference type="EMBL" id="CP002801">
    <property type="protein sequence ID" value="AEH10021.1"/>
    <property type="molecule type" value="Genomic_DNA"/>
</dbReference>
<dbReference type="Gene3D" id="3.40.50.300">
    <property type="entry name" value="P-loop containing nucleotide triphosphate hydrolases"/>
    <property type="match status" value="1"/>
</dbReference>
<keyword evidence="3" id="KW-0547">Nucleotide-binding</keyword>
<dbReference type="SMART" id="SM00382">
    <property type="entry name" value="AAA"/>
    <property type="match status" value="1"/>
</dbReference>
<evidence type="ECO:0000256" key="3">
    <source>
        <dbReference type="ARBA" id="ARBA00022741"/>
    </source>
</evidence>
<evidence type="ECO:0000256" key="4">
    <source>
        <dbReference type="ARBA" id="ARBA00022840"/>
    </source>
</evidence>
<dbReference type="Proteomes" id="UP000001549">
    <property type="component" value="Chromosome"/>
</dbReference>